<evidence type="ECO:0000256" key="1">
    <source>
        <dbReference type="SAM" id="SignalP"/>
    </source>
</evidence>
<dbReference type="Proteomes" id="UP000779574">
    <property type="component" value="Unassembled WGS sequence"/>
</dbReference>
<comment type="caution">
    <text evidence="2">The sequence shown here is derived from an EMBL/GenBank/DDBJ whole genome shotgun (WGS) entry which is preliminary data.</text>
</comment>
<protein>
    <submittedName>
        <fullName evidence="2">Uncharacterized protein</fullName>
    </submittedName>
</protein>
<gene>
    <name evidence="2" type="ORF">KCU76_g12226</name>
</gene>
<feature type="chain" id="PRO_5040320632" evidence="1">
    <location>
        <begin position="18"/>
        <end position="362"/>
    </location>
</feature>
<keyword evidence="1" id="KW-0732">Signal</keyword>
<reference evidence="2" key="2">
    <citation type="submission" date="2021-08" db="EMBL/GenBank/DDBJ databases">
        <authorList>
            <person name="Gostincar C."/>
            <person name="Sun X."/>
            <person name="Song Z."/>
            <person name="Gunde-Cimerman N."/>
        </authorList>
    </citation>
    <scope>NUCLEOTIDE SEQUENCE</scope>
    <source>
        <strain evidence="2">EXF-9911</strain>
    </source>
</reference>
<proteinExistence type="predicted"/>
<evidence type="ECO:0000313" key="2">
    <source>
        <dbReference type="EMBL" id="KAG9684715.1"/>
    </source>
</evidence>
<dbReference type="AlphaFoldDB" id="A0A9P8J4S5"/>
<organism evidence="2 3">
    <name type="scientific">Aureobasidium melanogenum</name>
    <name type="common">Aureobasidium pullulans var. melanogenum</name>
    <dbReference type="NCBI Taxonomy" id="46634"/>
    <lineage>
        <taxon>Eukaryota</taxon>
        <taxon>Fungi</taxon>
        <taxon>Dikarya</taxon>
        <taxon>Ascomycota</taxon>
        <taxon>Pezizomycotina</taxon>
        <taxon>Dothideomycetes</taxon>
        <taxon>Dothideomycetidae</taxon>
        <taxon>Dothideales</taxon>
        <taxon>Saccotheciaceae</taxon>
        <taxon>Aureobasidium</taxon>
    </lineage>
</organism>
<reference evidence="2" key="1">
    <citation type="journal article" date="2021" name="J Fungi (Basel)">
        <title>Virulence traits and population genomics of the black yeast Aureobasidium melanogenum.</title>
        <authorList>
            <person name="Cernosa A."/>
            <person name="Sun X."/>
            <person name="Gostincar C."/>
            <person name="Fang C."/>
            <person name="Gunde-Cimerman N."/>
            <person name="Song Z."/>
        </authorList>
    </citation>
    <scope>NUCLEOTIDE SEQUENCE</scope>
    <source>
        <strain evidence="2">EXF-9911</strain>
    </source>
</reference>
<sequence length="362" mass="40511">MAHRIASLLGRALPLLAHTISLRPSCTWNSDIFLNVKVDYLDTPQQPNSWDCGKCTAMHLIHTLREEPQEDINHGKAFWFFYAALISDVLLGSPAFSYTVASDPPLGFQPWSTSLLDPTVSAAYTYLPSEEPLQANKTALAQSQPSSPTAPPTVSLANLLESMPIYPAGIGLQMPLWIFLCEHAQASTRTLIDNVLWNAEDPEWTWTQLINRSSRDDSGNPASPEYLLRWLLQMSPHFVPLGADMWSAAHNTSGRRQQKKEFKFAPSSGIRSVDPRDICEILSTSMSPQKTASVIANAANRSYTLVAFVERYSGESVIHLFFLDKLRAYWEYTFLRNATSLIEAGYQCNNNTGPSFWEFIDS</sequence>
<dbReference type="EMBL" id="JAHFXF010000620">
    <property type="protein sequence ID" value="KAG9684715.1"/>
    <property type="molecule type" value="Genomic_DNA"/>
</dbReference>
<accession>A0A9P8J4S5</accession>
<feature type="non-terminal residue" evidence="2">
    <location>
        <position position="362"/>
    </location>
</feature>
<evidence type="ECO:0000313" key="3">
    <source>
        <dbReference type="Proteomes" id="UP000779574"/>
    </source>
</evidence>
<name>A0A9P8J4S5_AURME</name>
<feature type="signal peptide" evidence="1">
    <location>
        <begin position="1"/>
        <end position="17"/>
    </location>
</feature>